<dbReference type="InterPro" id="IPR050469">
    <property type="entry name" value="Diguanylate_Cyclase"/>
</dbReference>
<dbReference type="PATRIC" id="fig|433924.3.peg.3626"/>
<dbReference type="NCBIfam" id="TIGR00254">
    <property type="entry name" value="GGDEF"/>
    <property type="match status" value="1"/>
</dbReference>
<dbReference type="Gene3D" id="3.30.70.270">
    <property type="match status" value="1"/>
</dbReference>
<dbReference type="EC" id="2.7.7.65" evidence="1"/>
<dbReference type="AlphaFoldDB" id="A0A147H044"/>
<dbReference type="Proteomes" id="UP000072741">
    <property type="component" value="Unassembled WGS sequence"/>
</dbReference>
<dbReference type="Pfam" id="PF00990">
    <property type="entry name" value="GGDEF"/>
    <property type="match status" value="1"/>
</dbReference>
<protein>
    <recommendedName>
        <fullName evidence="1">diguanylate cyclase</fullName>
        <ecNumber evidence="1">2.7.7.65</ecNumber>
    </recommendedName>
</protein>
<comment type="caution">
    <text evidence="5">The sequence shown here is derived from an EMBL/GenBank/DDBJ whole genome shotgun (WGS) entry which is preliminary data.</text>
</comment>
<dbReference type="InterPro" id="IPR043128">
    <property type="entry name" value="Rev_trsase/Diguanyl_cyclase"/>
</dbReference>
<sequence>MQQNSGNGAALRVLNHLVNAAVAAILLVAALLAALFFAWSLQRLHALHEVEEQLAVYQLALSAVEQVSAERGPMNGALGRPSQSAPALDAARRRTDVAFEALRHGALACAACRLEPYAFAAVESDLQQARLLVQTLLGQPLAQRDPAQMALAVARMFGVVEQEFRLVDQLGQDIQRLSPEIAVPVNNARLAAKLRENAGRLGSLLTVGLATDRDLTNLERQRVSETLGRIRQLSELLQAAIVPGVDSEEAKAFNRVAESYFGQSMAFFDATLERMARGDGPTPAAFAEAYVPPMAAIVALRDAELRVAQLRLDRLKDKAWWALAGILAVSLVVVTLLSVGVVMLKRRLLSPLLDTVHRLIGLTQEDTTFTPTAPARRRGGYGRELRMIFAALRHLEELLHRSIHVRRERDALIARLHVLAGTDHLTGLPNRRTFEQRLLQAGAESGGSMLALVMFDVDHFKQINDQHGHEVGDQLLRQMADRLRSTLHRPEQAARIGGEEFVVFQAVARPAEAMAMAENLRLALSRPFSIPDHGTIAVTASFGVALTRQSGKLQAQDLLRRADQALYRAKRAGRNRCELADFDVSAYASRLEDEAARLQ</sequence>
<evidence type="ECO:0000259" key="4">
    <source>
        <dbReference type="PROSITE" id="PS50887"/>
    </source>
</evidence>
<organism evidence="5 6">
    <name type="scientific">Pseudacidovorax intermedius</name>
    <dbReference type="NCBI Taxonomy" id="433924"/>
    <lineage>
        <taxon>Bacteria</taxon>
        <taxon>Pseudomonadati</taxon>
        <taxon>Pseudomonadota</taxon>
        <taxon>Betaproteobacteria</taxon>
        <taxon>Burkholderiales</taxon>
        <taxon>Comamonadaceae</taxon>
        <taxon>Pseudacidovorax</taxon>
    </lineage>
</organism>
<dbReference type="GO" id="GO:0052621">
    <property type="term" value="F:diguanylate cyclase activity"/>
    <property type="evidence" value="ECO:0007669"/>
    <property type="project" value="UniProtKB-EC"/>
</dbReference>
<evidence type="ECO:0000313" key="5">
    <source>
        <dbReference type="EMBL" id="KTT23196.1"/>
    </source>
</evidence>
<feature type="transmembrane region" description="Helical" evidence="3">
    <location>
        <begin position="319"/>
        <end position="344"/>
    </location>
</feature>
<feature type="domain" description="GGDEF" evidence="4">
    <location>
        <begin position="448"/>
        <end position="582"/>
    </location>
</feature>
<keyword evidence="3" id="KW-0812">Transmembrane</keyword>
<gene>
    <name evidence="5" type="ORF">NS331_08225</name>
</gene>
<dbReference type="EMBL" id="LDSL01000051">
    <property type="protein sequence ID" value="KTT23196.1"/>
    <property type="molecule type" value="Genomic_DNA"/>
</dbReference>
<dbReference type="InterPro" id="IPR029787">
    <property type="entry name" value="Nucleotide_cyclase"/>
</dbReference>
<evidence type="ECO:0000256" key="1">
    <source>
        <dbReference type="ARBA" id="ARBA00012528"/>
    </source>
</evidence>
<proteinExistence type="predicted"/>
<feature type="transmembrane region" description="Helical" evidence="3">
    <location>
        <begin position="20"/>
        <end position="39"/>
    </location>
</feature>
<dbReference type="PANTHER" id="PTHR45138:SF9">
    <property type="entry name" value="DIGUANYLATE CYCLASE DGCM-RELATED"/>
    <property type="match status" value="1"/>
</dbReference>
<reference evidence="5 6" key="1">
    <citation type="journal article" date="2016" name="Front. Microbiol.">
        <title>Genomic Resource of Rice Seed Associated Bacteria.</title>
        <authorList>
            <person name="Midha S."/>
            <person name="Bansal K."/>
            <person name="Sharma S."/>
            <person name="Kumar N."/>
            <person name="Patil P.P."/>
            <person name="Chaudhry V."/>
            <person name="Patil P.B."/>
        </authorList>
    </citation>
    <scope>NUCLEOTIDE SEQUENCE [LARGE SCALE GENOMIC DNA]</scope>
    <source>
        <strain evidence="5 6">NS331</strain>
    </source>
</reference>
<keyword evidence="6" id="KW-1185">Reference proteome</keyword>
<name>A0A147H044_9BURK</name>
<accession>A0A147H044</accession>
<dbReference type="PROSITE" id="PS50887">
    <property type="entry name" value="GGDEF"/>
    <property type="match status" value="1"/>
</dbReference>
<evidence type="ECO:0000313" key="6">
    <source>
        <dbReference type="Proteomes" id="UP000072741"/>
    </source>
</evidence>
<evidence type="ECO:0000256" key="2">
    <source>
        <dbReference type="ARBA" id="ARBA00034247"/>
    </source>
</evidence>
<keyword evidence="3" id="KW-0472">Membrane</keyword>
<dbReference type="InterPro" id="IPR000160">
    <property type="entry name" value="GGDEF_dom"/>
</dbReference>
<keyword evidence="3" id="KW-1133">Transmembrane helix</keyword>
<dbReference type="CDD" id="cd01949">
    <property type="entry name" value="GGDEF"/>
    <property type="match status" value="1"/>
</dbReference>
<evidence type="ECO:0000256" key="3">
    <source>
        <dbReference type="SAM" id="Phobius"/>
    </source>
</evidence>
<comment type="catalytic activity">
    <reaction evidence="2">
        <text>2 GTP = 3',3'-c-di-GMP + 2 diphosphate</text>
        <dbReference type="Rhea" id="RHEA:24898"/>
        <dbReference type="ChEBI" id="CHEBI:33019"/>
        <dbReference type="ChEBI" id="CHEBI:37565"/>
        <dbReference type="ChEBI" id="CHEBI:58805"/>
        <dbReference type="EC" id="2.7.7.65"/>
    </reaction>
</comment>
<dbReference type="SUPFAM" id="SSF55073">
    <property type="entry name" value="Nucleotide cyclase"/>
    <property type="match status" value="1"/>
</dbReference>
<dbReference type="PANTHER" id="PTHR45138">
    <property type="entry name" value="REGULATORY COMPONENTS OF SENSORY TRANSDUCTION SYSTEM"/>
    <property type="match status" value="1"/>
</dbReference>
<dbReference type="FunFam" id="3.30.70.270:FF:000001">
    <property type="entry name" value="Diguanylate cyclase domain protein"/>
    <property type="match status" value="1"/>
</dbReference>
<dbReference type="SMART" id="SM00267">
    <property type="entry name" value="GGDEF"/>
    <property type="match status" value="1"/>
</dbReference>